<reference evidence="2 3" key="1">
    <citation type="submission" date="2018-06" db="EMBL/GenBank/DDBJ databases">
        <title>Genomic Encyclopedia of Type Strains, Phase IV (KMG-IV): sequencing the most valuable type-strain genomes for metagenomic binning, comparative biology and taxonomic classification.</title>
        <authorList>
            <person name="Goeker M."/>
        </authorList>
    </citation>
    <scope>NUCLEOTIDE SEQUENCE [LARGE SCALE GENOMIC DNA]</scope>
    <source>
        <strain evidence="2 3">DSM 25532</strain>
    </source>
</reference>
<gene>
    <name evidence="2" type="ORF">DES53_101954</name>
</gene>
<dbReference type="AlphaFoldDB" id="A0A366HX66"/>
<dbReference type="PROSITE" id="PS51257">
    <property type="entry name" value="PROKAR_LIPOPROTEIN"/>
    <property type="match status" value="1"/>
</dbReference>
<dbReference type="Proteomes" id="UP000253426">
    <property type="component" value="Unassembled WGS sequence"/>
</dbReference>
<accession>A0A366HX66</accession>
<comment type="caution">
    <text evidence="2">The sequence shown here is derived from an EMBL/GenBank/DDBJ whole genome shotgun (WGS) entry which is preliminary data.</text>
</comment>
<sequence>MTPRTFLTLTACLLLASCGTSKTNRTSIITDVIPAGSRIEYYGQIHGDTWLPTMVQTSIPSPMPVKEAQQWALSAAQQRLGDKWKDYLFRVTAPGEKPIILWQRRNHVQL</sequence>
<dbReference type="RefSeq" id="WP_113957028.1">
    <property type="nucleotide sequence ID" value="NZ_QNRR01000001.1"/>
</dbReference>
<evidence type="ECO:0000256" key="1">
    <source>
        <dbReference type="SAM" id="SignalP"/>
    </source>
</evidence>
<evidence type="ECO:0008006" key="4">
    <source>
        <dbReference type="Google" id="ProtNLM"/>
    </source>
</evidence>
<dbReference type="EMBL" id="QNRR01000001">
    <property type="protein sequence ID" value="RBP48154.1"/>
    <property type="molecule type" value="Genomic_DNA"/>
</dbReference>
<feature type="signal peptide" evidence="1">
    <location>
        <begin position="1"/>
        <end position="22"/>
    </location>
</feature>
<keyword evidence="3" id="KW-1185">Reference proteome</keyword>
<name>A0A366HX66_9BACT</name>
<evidence type="ECO:0000313" key="3">
    <source>
        <dbReference type="Proteomes" id="UP000253426"/>
    </source>
</evidence>
<keyword evidence="1" id="KW-0732">Signal</keyword>
<feature type="chain" id="PRO_5016875135" description="Lipoprotein" evidence="1">
    <location>
        <begin position="23"/>
        <end position="110"/>
    </location>
</feature>
<dbReference type="OrthoDB" id="196378at2"/>
<proteinExistence type="predicted"/>
<organism evidence="2 3">
    <name type="scientific">Roseimicrobium gellanilyticum</name>
    <dbReference type="NCBI Taxonomy" id="748857"/>
    <lineage>
        <taxon>Bacteria</taxon>
        <taxon>Pseudomonadati</taxon>
        <taxon>Verrucomicrobiota</taxon>
        <taxon>Verrucomicrobiia</taxon>
        <taxon>Verrucomicrobiales</taxon>
        <taxon>Verrucomicrobiaceae</taxon>
        <taxon>Roseimicrobium</taxon>
    </lineage>
</organism>
<protein>
    <recommendedName>
        <fullName evidence="4">Lipoprotein</fullName>
    </recommendedName>
</protein>
<evidence type="ECO:0000313" key="2">
    <source>
        <dbReference type="EMBL" id="RBP48154.1"/>
    </source>
</evidence>